<keyword evidence="13" id="KW-0112">Calmodulin-binding</keyword>
<dbReference type="FunFam" id="1.20.1110.10:FF:000013">
    <property type="entry name" value="Calcium-transporting ATPase"/>
    <property type="match status" value="1"/>
</dbReference>
<evidence type="ECO:0000256" key="5">
    <source>
        <dbReference type="ARBA" id="ARBA00022553"/>
    </source>
</evidence>
<reference evidence="21" key="2">
    <citation type="submission" date="2025-09" db="UniProtKB">
        <authorList>
            <consortium name="Ensembl"/>
        </authorList>
    </citation>
    <scope>IDENTIFICATION</scope>
</reference>
<dbReference type="InterPro" id="IPR006408">
    <property type="entry name" value="P-type_ATPase_IIB"/>
</dbReference>
<evidence type="ECO:0000256" key="1">
    <source>
        <dbReference type="ARBA" id="ARBA00004651"/>
    </source>
</evidence>
<feature type="domain" description="Cation-transporting P-type ATPase N-terminal" evidence="20">
    <location>
        <begin position="31"/>
        <end position="107"/>
    </location>
</feature>
<dbReference type="InterPro" id="IPR006068">
    <property type="entry name" value="ATPase_P-typ_cation-transptr_C"/>
</dbReference>
<evidence type="ECO:0000256" key="8">
    <source>
        <dbReference type="ARBA" id="ARBA00022723"/>
    </source>
</evidence>
<sequence>MTNRKMHFRCSLQELRSLMELRGEESVTIIKEKYGDVNELCARLRTSPVEGLDGTSKDIVRRTEEFGQNFIPPQKPKTFVELVWEALQDVTLIILMLAAIFSLALSFYHPPTHIRQNCGKASGGVEDEGEAAAGWIEGTAILLSVLCVVLVTAFNDWSKEKQFRGLQNRIEQDQNFAVIRGGQVIQIKVSEIVVGDIAQAKYGDLLPADGIVIQANDLKIDESSLTGESDHVKKSVNKDPMLLSGTHVMEGSGKFLVTAVGVNSQTGIILTLLAAGEDEKNDKKKKTQVAPMVEMQPLNQEKEPDKKKTPPKKEKSVLQGKLCKMAMQIGKAGLIVSTLTVAILIIRFLIDTFLIEKVLWSKACLPIYVQFLVKFFIIGVTVLVVAVPEGLPLAVTISLAFSVKKMMKDNNLVRHLDACETMGNATAICSDKTGTLTMNRMTVVQTYIAGRYHKTLPKPDQIPAPILDILVQGIGVNCAYTSKIMPPEKEGGLARQVGNKTECALLGFSLDLHRDYQNIRRKIPEEKLFKVYTFNSSRKSMSTVDCCCSHSSHGKTKAFKRQDQENLVKKVVEPMASEGLRTICLAYRDFPTTDGEPNWEDEAHILINLTCIALVGIEDPVRPEVPEAIRKCQQAGITVRMVTGDNIDTARAIAIKCGILQPGDEFLCLVGKEFNQRIHNSRGEIEQERLDKIWPNLRVLARSSPTDKHTLVKGMIDSTVLEERQVVAVTGDGTNDGPALKKADVGFAMGIAGTDVAKEASDIILTDDNFRSIVKAVMWGRNVYDSIAKFLQFQLTVNVVAVIVAFMGACITQDSPLKAVQMLWVNLIMDTFAALALATEQPTEELLLRKPYGRNKALISRTMLKNILGHAIYQLAVIFTLLFYGEKLFNIDSGRDAPLHAPPSEHYTIVFNVFVLMQIFNEINARKIHGERNVFKGIFNNRIFCFILLGTIIIIIQFGGKPFSCAGLAIDQWLWCVFLGFGSLLWGQLVTSVPTSWLKFMRLPGQGMQQEEIPEGELDEAKTQEEIDHAEKEQMKRKRWLRSYNRILTQTRVVDAFRHSVSPRKGLEKPESCNSIHSFANSPESCMEDSVSQASLSVLHNNKLPRTPLSPLTFHIAVFNVSPREISERDFTMFL</sequence>
<feature type="transmembrane region" description="Helical" evidence="18">
    <location>
        <begin position="132"/>
        <end position="154"/>
    </location>
</feature>
<dbReference type="GO" id="GO:0051480">
    <property type="term" value="P:regulation of cytosolic calcium ion concentration"/>
    <property type="evidence" value="ECO:0007669"/>
    <property type="project" value="TreeGrafter"/>
</dbReference>
<comment type="catalytic activity">
    <reaction evidence="18">
        <text>Ca(2+)(in) + ATP + H2O = Ca(2+)(out) + ADP + phosphate + H(+)</text>
        <dbReference type="Rhea" id="RHEA:18105"/>
        <dbReference type="ChEBI" id="CHEBI:15377"/>
        <dbReference type="ChEBI" id="CHEBI:15378"/>
        <dbReference type="ChEBI" id="CHEBI:29108"/>
        <dbReference type="ChEBI" id="CHEBI:30616"/>
        <dbReference type="ChEBI" id="CHEBI:43474"/>
        <dbReference type="ChEBI" id="CHEBI:456216"/>
        <dbReference type="EC" id="7.2.2.10"/>
    </reaction>
</comment>
<evidence type="ECO:0000256" key="10">
    <source>
        <dbReference type="ARBA" id="ARBA00022837"/>
    </source>
</evidence>
<dbReference type="Pfam" id="PF08282">
    <property type="entry name" value="Hydrolase_3"/>
    <property type="match status" value="1"/>
</dbReference>
<evidence type="ECO:0000256" key="19">
    <source>
        <dbReference type="SAM" id="MobiDB-lite"/>
    </source>
</evidence>
<dbReference type="SFLD" id="SFLDF00027">
    <property type="entry name" value="p-type_atpase"/>
    <property type="match status" value="1"/>
</dbReference>
<comment type="subcellular location">
    <subcellularLocation>
        <location evidence="1">Cell membrane</location>
        <topology evidence="1">Multi-pass membrane protein</topology>
    </subcellularLocation>
    <subcellularLocation>
        <location evidence="18">Membrane</location>
        <topology evidence="18">Multi-pass membrane protein</topology>
    </subcellularLocation>
</comment>
<keyword evidence="3 18" id="KW-0813">Transport</keyword>
<dbReference type="PROSITE" id="PS00154">
    <property type="entry name" value="ATPASE_E1_E2"/>
    <property type="match status" value="1"/>
</dbReference>
<dbReference type="PANTHER" id="PTHR24093">
    <property type="entry name" value="CATION TRANSPORTING ATPASE"/>
    <property type="match status" value="1"/>
</dbReference>
<dbReference type="InterPro" id="IPR001757">
    <property type="entry name" value="P_typ_ATPase"/>
</dbReference>
<dbReference type="FunFam" id="1.20.1110.10:FF:000002">
    <property type="entry name" value="Calcium-transporting ATPase"/>
    <property type="match status" value="1"/>
</dbReference>
<feature type="transmembrane region" description="Helical" evidence="18">
    <location>
        <begin position="334"/>
        <end position="355"/>
    </location>
</feature>
<evidence type="ECO:0000256" key="7">
    <source>
        <dbReference type="ARBA" id="ARBA00022692"/>
    </source>
</evidence>
<dbReference type="InterPro" id="IPR004014">
    <property type="entry name" value="ATPase_P-typ_cation-transptr_N"/>
</dbReference>
<dbReference type="Pfam" id="PF00690">
    <property type="entry name" value="Cation_ATPase_N"/>
    <property type="match status" value="1"/>
</dbReference>
<dbReference type="SMART" id="SM00831">
    <property type="entry name" value="Cation_ATPase_N"/>
    <property type="match status" value="1"/>
</dbReference>
<feature type="transmembrane region" description="Helical" evidence="18">
    <location>
        <begin position="863"/>
        <end position="884"/>
    </location>
</feature>
<dbReference type="Pfam" id="PF00122">
    <property type="entry name" value="E1-E2_ATPase"/>
    <property type="match status" value="1"/>
</dbReference>
<dbReference type="SFLD" id="SFLDS00003">
    <property type="entry name" value="Haloacid_Dehalogenase"/>
    <property type="match status" value="1"/>
</dbReference>
<keyword evidence="4" id="KW-1003">Cell membrane</keyword>
<dbReference type="SFLD" id="SFLDG00002">
    <property type="entry name" value="C1.7:_P-type_atpase_like"/>
    <property type="match status" value="1"/>
</dbReference>
<evidence type="ECO:0000256" key="4">
    <source>
        <dbReference type="ARBA" id="ARBA00022475"/>
    </source>
</evidence>
<evidence type="ECO:0000256" key="13">
    <source>
        <dbReference type="ARBA" id="ARBA00022860"/>
    </source>
</evidence>
<keyword evidence="11 18" id="KW-0067">ATP-binding</keyword>
<dbReference type="EC" id="7.2.2.10" evidence="18"/>
<dbReference type="PANTHER" id="PTHR24093:SF523">
    <property type="entry name" value="CALCIUM-TRANSPORTING ATPASE"/>
    <property type="match status" value="1"/>
</dbReference>
<feature type="transmembrane region" description="Helical" evidence="18">
    <location>
        <begin position="790"/>
        <end position="811"/>
    </location>
</feature>
<dbReference type="Pfam" id="PF00689">
    <property type="entry name" value="Cation_ATPase_C"/>
    <property type="match status" value="1"/>
</dbReference>
<dbReference type="SUPFAM" id="SSF81653">
    <property type="entry name" value="Calcium ATPase, transduction domain A"/>
    <property type="match status" value="1"/>
</dbReference>
<keyword evidence="8" id="KW-0479">Metal-binding</keyword>
<evidence type="ECO:0000256" key="17">
    <source>
        <dbReference type="ARBA" id="ARBA00023136"/>
    </source>
</evidence>
<keyword evidence="15 18" id="KW-1133">Transmembrane helix</keyword>
<evidence type="ECO:0000256" key="3">
    <source>
        <dbReference type="ARBA" id="ARBA00022448"/>
    </source>
</evidence>
<keyword evidence="14" id="KW-1278">Translocase</keyword>
<dbReference type="SUPFAM" id="SSF56784">
    <property type="entry name" value="HAD-like"/>
    <property type="match status" value="1"/>
</dbReference>
<evidence type="ECO:0000256" key="11">
    <source>
        <dbReference type="ARBA" id="ARBA00022840"/>
    </source>
</evidence>
<keyword evidence="7 18" id="KW-0812">Transmembrane</keyword>
<dbReference type="GO" id="GO:0005886">
    <property type="term" value="C:plasma membrane"/>
    <property type="evidence" value="ECO:0007669"/>
    <property type="project" value="UniProtKB-SubCell"/>
</dbReference>
<dbReference type="InterPro" id="IPR008250">
    <property type="entry name" value="ATPase_P-typ_transduc_dom_A_sf"/>
</dbReference>
<dbReference type="Gene3D" id="2.70.150.10">
    <property type="entry name" value="Calcium-transporting ATPase, cytoplasmic transduction domain A"/>
    <property type="match status" value="1"/>
</dbReference>
<dbReference type="GO" id="GO:0030165">
    <property type="term" value="F:PDZ domain binding"/>
    <property type="evidence" value="ECO:0007669"/>
    <property type="project" value="TreeGrafter"/>
</dbReference>
<evidence type="ECO:0000256" key="2">
    <source>
        <dbReference type="ARBA" id="ARBA00006124"/>
    </source>
</evidence>
<dbReference type="GeneTree" id="ENSGT00940000154527"/>
<dbReference type="InterPro" id="IPR044492">
    <property type="entry name" value="P_typ_ATPase_HD_dom"/>
</dbReference>
<evidence type="ECO:0000256" key="12">
    <source>
        <dbReference type="ARBA" id="ARBA00022842"/>
    </source>
</evidence>
<keyword evidence="17 18" id="KW-0472">Membrane</keyword>
<dbReference type="GO" id="GO:0005516">
    <property type="term" value="F:calmodulin binding"/>
    <property type="evidence" value="ECO:0007669"/>
    <property type="project" value="UniProtKB-KW"/>
</dbReference>
<dbReference type="Gene3D" id="1.20.1110.10">
    <property type="entry name" value="Calcium-transporting ATPase, transmembrane domain"/>
    <property type="match status" value="3"/>
</dbReference>
<feature type="transmembrane region" description="Helical" evidence="18">
    <location>
        <begin position="375"/>
        <end position="401"/>
    </location>
</feature>
<feature type="transmembrane region" description="Helical" evidence="18">
    <location>
        <begin position="943"/>
        <end position="960"/>
    </location>
</feature>
<dbReference type="GO" id="GO:0016887">
    <property type="term" value="F:ATP hydrolysis activity"/>
    <property type="evidence" value="ECO:0007669"/>
    <property type="project" value="InterPro"/>
</dbReference>
<dbReference type="GO" id="GO:0005524">
    <property type="term" value="F:ATP binding"/>
    <property type="evidence" value="ECO:0007669"/>
    <property type="project" value="UniProtKB-KW"/>
</dbReference>
<dbReference type="GO" id="GO:0046872">
    <property type="term" value="F:metal ion binding"/>
    <property type="evidence" value="ECO:0007669"/>
    <property type="project" value="UniProtKB-KW"/>
</dbReference>
<dbReference type="CDD" id="cd02081">
    <property type="entry name" value="P-type_ATPase_Ca_PMCA-like"/>
    <property type="match status" value="1"/>
</dbReference>
<evidence type="ECO:0000313" key="22">
    <source>
        <dbReference type="Proteomes" id="UP000694568"/>
    </source>
</evidence>
<dbReference type="NCBIfam" id="TIGR01517">
    <property type="entry name" value="ATPase-IIB_Ca"/>
    <property type="match status" value="1"/>
</dbReference>
<dbReference type="InterPro" id="IPR023299">
    <property type="entry name" value="ATPase_P-typ_cyto_dom_N"/>
</dbReference>
<protein>
    <recommendedName>
        <fullName evidence="18">Calcium-transporting ATPase</fullName>
        <ecNumber evidence="18">7.2.2.10</ecNumber>
    </recommendedName>
</protein>
<comment type="similarity">
    <text evidence="2 18">Belongs to the cation transport ATPase (P-type) (TC 3.A.3) family. Type IIB subfamily.</text>
</comment>
<dbReference type="FunFam" id="3.40.50.1000:FF:000007">
    <property type="entry name" value="Calcium-transporting ATPase"/>
    <property type="match status" value="1"/>
</dbReference>
<gene>
    <name evidence="21" type="primary">LOC116048394</name>
</gene>
<comment type="function">
    <text evidence="18">Catalyzes the hydrolysis of ATP coupled with the transport of calcium.</text>
</comment>
<dbReference type="GO" id="GO:0005388">
    <property type="term" value="F:P-type calcium transporter activity"/>
    <property type="evidence" value="ECO:0007669"/>
    <property type="project" value="UniProtKB-EC"/>
</dbReference>
<dbReference type="FunFam" id="1.20.1110.10:FF:000001">
    <property type="entry name" value="Calcium-transporting ATPase"/>
    <property type="match status" value="1"/>
</dbReference>
<dbReference type="AlphaFoldDB" id="A0A8C9WX88"/>
<dbReference type="InterPro" id="IPR022141">
    <property type="entry name" value="ATP_Ca_trans_C"/>
</dbReference>
<dbReference type="InterPro" id="IPR036412">
    <property type="entry name" value="HAD-like_sf"/>
</dbReference>
<dbReference type="Gene3D" id="3.40.50.1000">
    <property type="entry name" value="HAD superfamily/HAD-like"/>
    <property type="match status" value="1"/>
</dbReference>
<name>A0A8C9WX88_SANLU</name>
<keyword evidence="22" id="KW-1185">Reference proteome</keyword>
<evidence type="ECO:0000256" key="15">
    <source>
        <dbReference type="ARBA" id="ARBA00022989"/>
    </source>
</evidence>
<keyword evidence="5" id="KW-0597">Phosphoprotein</keyword>
<feature type="compositionally biased region" description="Basic and acidic residues" evidence="19">
    <location>
        <begin position="300"/>
        <end position="314"/>
    </location>
</feature>
<evidence type="ECO:0000256" key="18">
    <source>
        <dbReference type="RuleBase" id="RU361146"/>
    </source>
</evidence>
<keyword evidence="6 18" id="KW-0109">Calcium transport</keyword>
<keyword evidence="10 18" id="KW-0106">Calcium</keyword>
<organism evidence="21 22">
    <name type="scientific">Sander lucioperca</name>
    <name type="common">Pike-perch</name>
    <name type="synonym">Perca lucioperca</name>
    <dbReference type="NCBI Taxonomy" id="283035"/>
    <lineage>
        <taxon>Eukaryota</taxon>
        <taxon>Metazoa</taxon>
        <taxon>Chordata</taxon>
        <taxon>Craniata</taxon>
        <taxon>Vertebrata</taxon>
        <taxon>Euteleostomi</taxon>
        <taxon>Actinopterygii</taxon>
        <taxon>Neopterygii</taxon>
        <taxon>Teleostei</taxon>
        <taxon>Neoteleostei</taxon>
        <taxon>Acanthomorphata</taxon>
        <taxon>Eupercaria</taxon>
        <taxon>Perciformes</taxon>
        <taxon>Percoidei</taxon>
        <taxon>Percidae</taxon>
        <taxon>Luciopercinae</taxon>
        <taxon>Sander</taxon>
    </lineage>
</organism>
<dbReference type="InterPro" id="IPR023298">
    <property type="entry name" value="ATPase_P-typ_TM_dom_sf"/>
</dbReference>
<evidence type="ECO:0000259" key="20">
    <source>
        <dbReference type="SMART" id="SM00831"/>
    </source>
</evidence>
<evidence type="ECO:0000256" key="9">
    <source>
        <dbReference type="ARBA" id="ARBA00022741"/>
    </source>
</evidence>
<evidence type="ECO:0000256" key="6">
    <source>
        <dbReference type="ARBA" id="ARBA00022568"/>
    </source>
</evidence>
<accession>A0A8C9WX88</accession>
<feature type="transmembrane region" description="Helical" evidence="18">
    <location>
        <begin position="904"/>
        <end position="923"/>
    </location>
</feature>
<feature type="transmembrane region" description="Helical" evidence="18">
    <location>
        <begin position="972"/>
        <end position="993"/>
    </location>
</feature>
<dbReference type="InterPro" id="IPR018303">
    <property type="entry name" value="ATPase_P-typ_P_site"/>
</dbReference>
<dbReference type="InterPro" id="IPR023214">
    <property type="entry name" value="HAD_sf"/>
</dbReference>
<reference evidence="21" key="1">
    <citation type="submission" date="2025-08" db="UniProtKB">
        <authorList>
            <consortium name="Ensembl"/>
        </authorList>
    </citation>
    <scope>IDENTIFICATION</scope>
</reference>
<dbReference type="Gene3D" id="3.40.1110.10">
    <property type="entry name" value="Calcium-transporting ATPase, cytoplasmic domain N"/>
    <property type="match status" value="1"/>
</dbReference>
<proteinExistence type="inferred from homology"/>
<dbReference type="PRINTS" id="PR00119">
    <property type="entry name" value="CATATPASE"/>
</dbReference>
<keyword evidence="12" id="KW-0460">Magnesium</keyword>
<dbReference type="SUPFAM" id="SSF81665">
    <property type="entry name" value="Calcium ATPase, transmembrane domain M"/>
    <property type="match status" value="1"/>
</dbReference>
<evidence type="ECO:0000256" key="14">
    <source>
        <dbReference type="ARBA" id="ARBA00022967"/>
    </source>
</evidence>
<feature type="transmembrane region" description="Helical" evidence="18">
    <location>
        <begin position="823"/>
        <end position="842"/>
    </location>
</feature>
<dbReference type="Ensembl" id="ENSSLUT00000000176.1">
    <property type="protein sequence ID" value="ENSSLUP00000000145.1"/>
    <property type="gene ID" value="ENSSLUG00000000132.1"/>
</dbReference>
<dbReference type="Proteomes" id="UP000694568">
    <property type="component" value="Unplaced"/>
</dbReference>
<keyword evidence="9 18" id="KW-0547">Nucleotide-binding</keyword>
<evidence type="ECO:0000313" key="21">
    <source>
        <dbReference type="Ensembl" id="ENSSLUP00000000145.1"/>
    </source>
</evidence>
<evidence type="ECO:0000256" key="16">
    <source>
        <dbReference type="ARBA" id="ARBA00023065"/>
    </source>
</evidence>
<dbReference type="InterPro" id="IPR059000">
    <property type="entry name" value="ATPase_P-type_domA"/>
</dbReference>
<dbReference type="NCBIfam" id="TIGR01494">
    <property type="entry name" value="ATPase_P-type"/>
    <property type="match status" value="3"/>
</dbReference>
<dbReference type="Pfam" id="PF13246">
    <property type="entry name" value="Cation_ATPase"/>
    <property type="match status" value="2"/>
</dbReference>
<feature type="transmembrane region" description="Helical" evidence="18">
    <location>
        <begin position="90"/>
        <end position="108"/>
    </location>
</feature>
<feature type="region of interest" description="Disordered" evidence="19">
    <location>
        <begin position="282"/>
        <end position="314"/>
    </location>
</feature>
<dbReference type="Pfam" id="PF12424">
    <property type="entry name" value="ATP_Ca_trans_C"/>
    <property type="match status" value="1"/>
</dbReference>
<keyword evidence="16 18" id="KW-0406">Ion transport</keyword>
<dbReference type="FunFam" id="2.70.150.10:FF:000001">
    <property type="entry name" value="Calcium-transporting ATPase"/>
    <property type="match status" value="1"/>
</dbReference>